<dbReference type="AlphaFoldDB" id="A0A0A8YFN5"/>
<protein>
    <submittedName>
        <fullName evidence="1">Uncharacterized protein</fullName>
    </submittedName>
</protein>
<dbReference type="EMBL" id="GBRH01273357">
    <property type="protein sequence ID" value="JAD24538.1"/>
    <property type="molecule type" value="Transcribed_RNA"/>
</dbReference>
<proteinExistence type="predicted"/>
<accession>A0A0A8YFN5</accession>
<reference evidence="1" key="2">
    <citation type="journal article" date="2015" name="Data Brief">
        <title>Shoot transcriptome of the giant reed, Arundo donax.</title>
        <authorList>
            <person name="Barrero R.A."/>
            <person name="Guerrero F.D."/>
            <person name="Moolhuijzen P."/>
            <person name="Goolsby J.A."/>
            <person name="Tidwell J."/>
            <person name="Bellgard S.E."/>
            <person name="Bellgard M.I."/>
        </authorList>
    </citation>
    <scope>NUCLEOTIDE SEQUENCE</scope>
    <source>
        <tissue evidence="1">Shoot tissue taken approximately 20 cm above the soil surface</tissue>
    </source>
</reference>
<reference evidence="1" key="1">
    <citation type="submission" date="2014-09" db="EMBL/GenBank/DDBJ databases">
        <authorList>
            <person name="Magalhaes I.L.F."/>
            <person name="Oliveira U."/>
            <person name="Santos F.R."/>
            <person name="Vidigal T.H.D.A."/>
            <person name="Brescovit A.D."/>
            <person name="Santos A.J."/>
        </authorList>
    </citation>
    <scope>NUCLEOTIDE SEQUENCE</scope>
    <source>
        <tissue evidence="1">Shoot tissue taken approximately 20 cm above the soil surface</tissue>
    </source>
</reference>
<sequence>MVQHNETYIFQKKICSCQLMHITKYNMFWGWNATPMFSSYWKQSESDLYSNIRTRQDTYPLSAK</sequence>
<evidence type="ECO:0000313" key="1">
    <source>
        <dbReference type="EMBL" id="JAD24538.1"/>
    </source>
</evidence>
<organism evidence="1">
    <name type="scientific">Arundo donax</name>
    <name type="common">Giant reed</name>
    <name type="synonym">Donax arundinaceus</name>
    <dbReference type="NCBI Taxonomy" id="35708"/>
    <lineage>
        <taxon>Eukaryota</taxon>
        <taxon>Viridiplantae</taxon>
        <taxon>Streptophyta</taxon>
        <taxon>Embryophyta</taxon>
        <taxon>Tracheophyta</taxon>
        <taxon>Spermatophyta</taxon>
        <taxon>Magnoliopsida</taxon>
        <taxon>Liliopsida</taxon>
        <taxon>Poales</taxon>
        <taxon>Poaceae</taxon>
        <taxon>PACMAD clade</taxon>
        <taxon>Arundinoideae</taxon>
        <taxon>Arundineae</taxon>
        <taxon>Arundo</taxon>
    </lineage>
</organism>
<name>A0A0A8YFN5_ARUDO</name>